<proteinExistence type="inferred from homology"/>
<comment type="caution">
    <text evidence="6">The sequence shown here is derived from an EMBL/GenBank/DDBJ whole genome shotgun (WGS) entry which is preliminary data.</text>
</comment>
<accession>A0ABD6AGP7</accession>
<feature type="transmembrane region" description="Helical" evidence="5">
    <location>
        <begin position="82"/>
        <end position="103"/>
    </location>
</feature>
<dbReference type="PANTHER" id="PTHR43701">
    <property type="entry name" value="MEMBRANE TRANSPORTER PROTEIN MJ0441-RELATED"/>
    <property type="match status" value="1"/>
</dbReference>
<dbReference type="PANTHER" id="PTHR43701:SF2">
    <property type="entry name" value="MEMBRANE TRANSPORTER PROTEIN YJNA-RELATED"/>
    <property type="match status" value="1"/>
</dbReference>
<comment type="similarity">
    <text evidence="5">Belongs to the 4-toluene sulfonate uptake permease (TSUP) (TC 2.A.102) family.</text>
</comment>
<dbReference type="GeneID" id="79317674"/>
<organism evidence="6 7">
    <name type="scientific">Halomarina halobia</name>
    <dbReference type="NCBI Taxonomy" id="3033386"/>
    <lineage>
        <taxon>Archaea</taxon>
        <taxon>Methanobacteriati</taxon>
        <taxon>Methanobacteriota</taxon>
        <taxon>Stenosarchaea group</taxon>
        <taxon>Halobacteria</taxon>
        <taxon>Halobacteriales</taxon>
        <taxon>Natronomonadaceae</taxon>
        <taxon>Halomarina</taxon>
    </lineage>
</organism>
<evidence type="ECO:0000256" key="1">
    <source>
        <dbReference type="ARBA" id="ARBA00004141"/>
    </source>
</evidence>
<keyword evidence="5" id="KW-1003">Cell membrane</keyword>
<name>A0ABD6AGP7_9EURY</name>
<evidence type="ECO:0000256" key="2">
    <source>
        <dbReference type="ARBA" id="ARBA00022692"/>
    </source>
</evidence>
<feature type="transmembrane region" description="Helical" evidence="5">
    <location>
        <begin position="170"/>
        <end position="189"/>
    </location>
</feature>
<keyword evidence="3 5" id="KW-1133">Transmembrane helix</keyword>
<dbReference type="Proteomes" id="UP001596547">
    <property type="component" value="Unassembled WGS sequence"/>
</dbReference>
<keyword evidence="7" id="KW-1185">Reference proteome</keyword>
<keyword evidence="4 5" id="KW-0472">Membrane</keyword>
<evidence type="ECO:0000313" key="7">
    <source>
        <dbReference type="Proteomes" id="UP001596547"/>
    </source>
</evidence>
<keyword evidence="2 5" id="KW-0812">Transmembrane</keyword>
<gene>
    <name evidence="6" type="ORF">ACFQPE_20405</name>
</gene>
<protein>
    <recommendedName>
        <fullName evidence="5">Probable membrane transporter protein</fullName>
    </recommendedName>
</protein>
<dbReference type="AlphaFoldDB" id="A0ABD6AGP7"/>
<sequence length="259" mass="26309">MEAAMSITLAAVLVGIAFLAGIGCTTLGPGGIFTTIALYTLTTVSSSTVAGTAQLTFIGVGLLGSFAYLQSGELAIEGNARMAGLLSVSSILGALAGAELNAYVSREEFGLLLGGFAIVTGFLIIYRERSTRLPQFNVDLSTSSGMALISVIGLILGCLSGLLGVGGPVIAVPVLIVLGVSMLPALAVAQVQSIFIATFATVGYALNGAVSLPLALLVGIPQLVGAFLGWRIAHYVQPDRLKIALGVTLIVVGPYLALQ</sequence>
<dbReference type="GO" id="GO:0005886">
    <property type="term" value="C:plasma membrane"/>
    <property type="evidence" value="ECO:0007669"/>
    <property type="project" value="UniProtKB-SubCell"/>
</dbReference>
<evidence type="ECO:0000256" key="3">
    <source>
        <dbReference type="ARBA" id="ARBA00022989"/>
    </source>
</evidence>
<dbReference type="InterPro" id="IPR002781">
    <property type="entry name" value="TM_pro_TauE-like"/>
</dbReference>
<dbReference type="EMBL" id="JBHTBF010000003">
    <property type="protein sequence ID" value="MFC7319134.1"/>
    <property type="molecule type" value="Genomic_DNA"/>
</dbReference>
<dbReference type="RefSeq" id="WP_276306042.1">
    <property type="nucleotide sequence ID" value="NZ_CP119993.1"/>
</dbReference>
<feature type="transmembrane region" description="Helical" evidence="5">
    <location>
        <begin position="48"/>
        <end position="70"/>
    </location>
</feature>
<feature type="transmembrane region" description="Helical" evidence="5">
    <location>
        <begin position="196"/>
        <end position="220"/>
    </location>
</feature>
<evidence type="ECO:0000256" key="5">
    <source>
        <dbReference type="RuleBase" id="RU363041"/>
    </source>
</evidence>
<dbReference type="InterPro" id="IPR051598">
    <property type="entry name" value="TSUP/Inactive_protease-like"/>
</dbReference>
<evidence type="ECO:0000313" key="6">
    <source>
        <dbReference type="EMBL" id="MFC7319134.1"/>
    </source>
</evidence>
<dbReference type="Pfam" id="PF01925">
    <property type="entry name" value="TauE"/>
    <property type="match status" value="1"/>
</dbReference>
<feature type="transmembrane region" description="Helical" evidence="5">
    <location>
        <begin position="146"/>
        <end position="164"/>
    </location>
</feature>
<reference evidence="6 7" key="1">
    <citation type="journal article" date="2019" name="Int. J. Syst. Evol. Microbiol.">
        <title>The Global Catalogue of Microorganisms (GCM) 10K type strain sequencing project: providing services to taxonomists for standard genome sequencing and annotation.</title>
        <authorList>
            <consortium name="The Broad Institute Genomics Platform"/>
            <consortium name="The Broad Institute Genome Sequencing Center for Infectious Disease"/>
            <person name="Wu L."/>
            <person name="Ma J."/>
        </authorList>
    </citation>
    <scope>NUCLEOTIDE SEQUENCE [LARGE SCALE GENOMIC DNA]</scope>
    <source>
        <strain evidence="6 7">PSR21</strain>
    </source>
</reference>
<evidence type="ECO:0000256" key="4">
    <source>
        <dbReference type="ARBA" id="ARBA00023136"/>
    </source>
</evidence>
<feature type="transmembrane region" description="Helical" evidence="5">
    <location>
        <begin position="109"/>
        <end position="126"/>
    </location>
</feature>
<feature type="transmembrane region" description="Helical" evidence="5">
    <location>
        <begin position="240"/>
        <end position="258"/>
    </location>
</feature>
<comment type="subcellular location">
    <subcellularLocation>
        <location evidence="5">Cell membrane</location>
        <topology evidence="5">Multi-pass membrane protein</topology>
    </subcellularLocation>
    <subcellularLocation>
        <location evidence="1">Membrane</location>
        <topology evidence="1">Multi-pass membrane protein</topology>
    </subcellularLocation>
</comment>